<dbReference type="AlphaFoldDB" id="A0A2Z7AZV1"/>
<evidence type="ECO:0000256" key="6">
    <source>
        <dbReference type="SAM" id="MobiDB-lite"/>
    </source>
</evidence>
<evidence type="ECO:0000256" key="5">
    <source>
        <dbReference type="RuleBase" id="RU367127"/>
    </source>
</evidence>
<dbReference type="InterPro" id="IPR031137">
    <property type="entry name" value="GRF"/>
</dbReference>
<dbReference type="PROSITE" id="PS51667">
    <property type="entry name" value="WRC"/>
    <property type="match status" value="1"/>
</dbReference>
<evidence type="ECO:0000259" key="8">
    <source>
        <dbReference type="PROSITE" id="PS51667"/>
    </source>
</evidence>
<dbReference type="GO" id="GO:0006351">
    <property type="term" value="P:DNA-templated transcription"/>
    <property type="evidence" value="ECO:0007669"/>
    <property type="project" value="UniProtKB-UniRule"/>
</dbReference>
<feature type="region of interest" description="Disordered" evidence="6">
    <location>
        <begin position="367"/>
        <end position="387"/>
    </location>
</feature>
<keyword evidence="10" id="KW-1185">Reference proteome</keyword>
<keyword evidence="3 5" id="KW-0539">Nucleus</keyword>
<dbReference type="EMBL" id="KV012487">
    <property type="protein sequence ID" value="KZV24949.1"/>
    <property type="molecule type" value="Genomic_DNA"/>
</dbReference>
<dbReference type="InterPro" id="IPR014977">
    <property type="entry name" value="WRC_dom"/>
</dbReference>
<dbReference type="Proteomes" id="UP000250235">
    <property type="component" value="Unassembled WGS sequence"/>
</dbReference>
<feature type="region of interest" description="Disordered" evidence="6">
    <location>
        <begin position="428"/>
        <end position="454"/>
    </location>
</feature>
<keyword evidence="5" id="KW-0805">Transcription regulation</keyword>
<feature type="region of interest" description="Disordered" evidence="6">
    <location>
        <begin position="178"/>
        <end position="210"/>
    </location>
</feature>
<feature type="domain" description="QLQ" evidence="7">
    <location>
        <begin position="84"/>
        <end position="119"/>
    </location>
</feature>
<dbReference type="OrthoDB" id="1927209at2759"/>
<keyword evidence="5" id="KW-0010">Activator</keyword>
<evidence type="ECO:0000313" key="10">
    <source>
        <dbReference type="Proteomes" id="UP000250235"/>
    </source>
</evidence>
<comment type="similarity">
    <text evidence="2 5">Belongs to the GRF family.</text>
</comment>
<evidence type="ECO:0000256" key="3">
    <source>
        <dbReference type="ARBA" id="ARBA00023242"/>
    </source>
</evidence>
<dbReference type="GO" id="GO:0099402">
    <property type="term" value="P:plant organ development"/>
    <property type="evidence" value="ECO:0007669"/>
    <property type="project" value="UniProtKB-ARBA"/>
</dbReference>
<dbReference type="InterPro" id="IPR014978">
    <property type="entry name" value="Gln-Leu-Gln_QLQ"/>
</dbReference>
<evidence type="ECO:0000256" key="4">
    <source>
        <dbReference type="PROSITE-ProRule" id="PRU01002"/>
    </source>
</evidence>
<feature type="domain" description="WRC" evidence="8">
    <location>
        <begin position="149"/>
        <end position="193"/>
    </location>
</feature>
<comment type="caution">
    <text evidence="4">Lacks conserved residue(s) required for the propagation of feature annotation.</text>
</comment>
<dbReference type="PROSITE" id="PS51666">
    <property type="entry name" value="QLQ"/>
    <property type="match status" value="1"/>
</dbReference>
<evidence type="ECO:0000256" key="2">
    <source>
        <dbReference type="ARBA" id="ARBA00008122"/>
    </source>
</evidence>
<reference evidence="9 10" key="1">
    <citation type="journal article" date="2015" name="Proc. Natl. Acad. Sci. U.S.A.">
        <title>The resurrection genome of Boea hygrometrica: A blueprint for survival of dehydration.</title>
        <authorList>
            <person name="Xiao L."/>
            <person name="Yang G."/>
            <person name="Zhang L."/>
            <person name="Yang X."/>
            <person name="Zhao S."/>
            <person name="Ji Z."/>
            <person name="Zhou Q."/>
            <person name="Hu M."/>
            <person name="Wang Y."/>
            <person name="Chen M."/>
            <person name="Xu Y."/>
            <person name="Jin H."/>
            <person name="Xiao X."/>
            <person name="Hu G."/>
            <person name="Bao F."/>
            <person name="Hu Y."/>
            <person name="Wan P."/>
            <person name="Li L."/>
            <person name="Deng X."/>
            <person name="Kuang T."/>
            <person name="Xiang C."/>
            <person name="Zhu J.K."/>
            <person name="Oliver M.J."/>
            <person name="He Y."/>
        </authorList>
    </citation>
    <scope>NUCLEOTIDE SEQUENCE [LARGE SCALE GENOMIC DNA]</scope>
    <source>
        <strain evidence="10">cv. XS01</strain>
    </source>
</reference>
<comment type="domain">
    <text evidence="5">The QLQ domain and WRC domain may be involved in protein-protein interaction and DNA-binding, respectively.</text>
</comment>
<keyword evidence="5" id="KW-0804">Transcription</keyword>
<dbReference type="Pfam" id="PF08879">
    <property type="entry name" value="WRC"/>
    <property type="match status" value="1"/>
</dbReference>
<comment type="subcellular location">
    <subcellularLocation>
        <location evidence="1 5">Nucleus</location>
    </subcellularLocation>
</comment>
<evidence type="ECO:0000313" key="9">
    <source>
        <dbReference type="EMBL" id="KZV24949.1"/>
    </source>
</evidence>
<dbReference type="Pfam" id="PF08880">
    <property type="entry name" value="QLQ"/>
    <property type="match status" value="1"/>
</dbReference>
<sequence>MPKHGEVGLPFVAIGRSNAGRKMLSFSCSETPCSWGMSSSGYSRKIASSICEDEKQRITGGACMYLNVCMFFCTGGPSSRLKWSVTPSQWLELQHQALIYKHIVANVPVPSNLLVPLKRSPYPLGLHGSYDSTYLGLGPFHLGLSVGNDPEPGRCRRTDGKKWRCSRDAVPDQKYCERHINRGRQRSRKPVEGQTGHAVSGSTTSKLAPVTSSSSASVISRCSSLGAVQSQFNYLQANNGISSADNFAKRSQEMQDLSLIPCINVLKFKDVASSVQEEGVPFEKTSETEFGLVTSDSLVRVSLTKSSNPESLSGFHEQEGKEQNSINDFINVWPKDHSNRAYDSWPEKLNYDWTPFSMSIPMALPDFSSSPSSPKQEKSIMSSPRLPWEHNPIQMSLGTSNLDLGEPIQKHSSWSPISWGNSIGGPLGEALTSTTRRSETLDNFSLPETFGQRS</sequence>
<dbReference type="GO" id="GO:0006355">
    <property type="term" value="P:regulation of DNA-templated transcription"/>
    <property type="evidence" value="ECO:0007669"/>
    <property type="project" value="InterPro"/>
</dbReference>
<evidence type="ECO:0000256" key="1">
    <source>
        <dbReference type="ARBA" id="ARBA00004123"/>
    </source>
</evidence>
<comment type="function">
    <text evidence="5">Transcription activator.</text>
</comment>
<name>A0A2Z7AZV1_9LAMI</name>
<gene>
    <name evidence="9" type="ORF">F511_01919</name>
</gene>
<dbReference type="PANTHER" id="PTHR31602:SF42">
    <property type="entry name" value="GROWTH-REGULATING FACTOR 2"/>
    <property type="match status" value="1"/>
</dbReference>
<dbReference type="PANTHER" id="PTHR31602">
    <property type="entry name" value="GROWTH-REGULATING FACTOR 5"/>
    <property type="match status" value="1"/>
</dbReference>
<dbReference type="GO" id="GO:0005524">
    <property type="term" value="F:ATP binding"/>
    <property type="evidence" value="ECO:0007669"/>
    <property type="project" value="UniProtKB-UniRule"/>
</dbReference>
<accession>A0A2Z7AZV1</accession>
<dbReference type="SMART" id="SM00951">
    <property type="entry name" value="QLQ"/>
    <property type="match status" value="1"/>
</dbReference>
<proteinExistence type="inferred from homology"/>
<protein>
    <recommendedName>
        <fullName evidence="5">Growth-regulating factor</fullName>
    </recommendedName>
</protein>
<evidence type="ECO:0000259" key="7">
    <source>
        <dbReference type="PROSITE" id="PS51666"/>
    </source>
</evidence>
<organism evidence="9 10">
    <name type="scientific">Dorcoceras hygrometricum</name>
    <dbReference type="NCBI Taxonomy" id="472368"/>
    <lineage>
        <taxon>Eukaryota</taxon>
        <taxon>Viridiplantae</taxon>
        <taxon>Streptophyta</taxon>
        <taxon>Embryophyta</taxon>
        <taxon>Tracheophyta</taxon>
        <taxon>Spermatophyta</taxon>
        <taxon>Magnoliopsida</taxon>
        <taxon>eudicotyledons</taxon>
        <taxon>Gunneridae</taxon>
        <taxon>Pentapetalae</taxon>
        <taxon>asterids</taxon>
        <taxon>lamiids</taxon>
        <taxon>Lamiales</taxon>
        <taxon>Gesneriaceae</taxon>
        <taxon>Didymocarpoideae</taxon>
        <taxon>Trichosporeae</taxon>
        <taxon>Loxocarpinae</taxon>
        <taxon>Dorcoceras</taxon>
    </lineage>
</organism>
<dbReference type="GO" id="GO:0005634">
    <property type="term" value="C:nucleus"/>
    <property type="evidence" value="ECO:0007669"/>
    <property type="project" value="UniProtKB-SubCell"/>
</dbReference>